<evidence type="ECO:0000313" key="3">
    <source>
        <dbReference type="Proteomes" id="UP000054408"/>
    </source>
</evidence>
<protein>
    <submittedName>
        <fullName evidence="2">Uncharacterized protein</fullName>
    </submittedName>
</protein>
<feature type="region of interest" description="Disordered" evidence="1">
    <location>
        <begin position="289"/>
        <end position="341"/>
    </location>
</feature>
<accession>A0A0L0D4J8</accession>
<dbReference type="EMBL" id="GL349445">
    <property type="protein sequence ID" value="KNC47160.1"/>
    <property type="molecule type" value="Genomic_DNA"/>
</dbReference>
<gene>
    <name evidence="2" type="ORF">AMSG_03588</name>
</gene>
<dbReference type="GeneID" id="25563178"/>
<organism evidence="2 3">
    <name type="scientific">Thecamonas trahens ATCC 50062</name>
    <dbReference type="NCBI Taxonomy" id="461836"/>
    <lineage>
        <taxon>Eukaryota</taxon>
        <taxon>Apusozoa</taxon>
        <taxon>Apusomonadida</taxon>
        <taxon>Apusomonadidae</taxon>
        <taxon>Thecamonas</taxon>
    </lineage>
</organism>
<reference evidence="2 3" key="1">
    <citation type="submission" date="2010-05" db="EMBL/GenBank/DDBJ databases">
        <title>The Genome Sequence of Thecamonas trahens ATCC 50062.</title>
        <authorList>
            <consortium name="The Broad Institute Genome Sequencing Platform"/>
            <person name="Russ C."/>
            <person name="Cuomo C."/>
            <person name="Shea T."/>
            <person name="Young S.K."/>
            <person name="Zeng Q."/>
            <person name="Koehrsen M."/>
            <person name="Haas B."/>
            <person name="Borodovsky M."/>
            <person name="Guigo R."/>
            <person name="Alvarado L."/>
            <person name="Berlin A."/>
            <person name="Bochicchio J."/>
            <person name="Borenstein D."/>
            <person name="Chapman S."/>
            <person name="Chen Z."/>
            <person name="Freedman E."/>
            <person name="Gellesch M."/>
            <person name="Goldberg J."/>
            <person name="Griggs A."/>
            <person name="Gujja S."/>
            <person name="Heilman E."/>
            <person name="Heiman D."/>
            <person name="Hepburn T."/>
            <person name="Howarth C."/>
            <person name="Jen D."/>
            <person name="Larson L."/>
            <person name="Mehta T."/>
            <person name="Park D."/>
            <person name="Pearson M."/>
            <person name="Roberts A."/>
            <person name="Saif S."/>
            <person name="Shenoy N."/>
            <person name="Sisk P."/>
            <person name="Stolte C."/>
            <person name="Sykes S."/>
            <person name="Thomson T."/>
            <person name="Walk T."/>
            <person name="White J."/>
            <person name="Yandava C."/>
            <person name="Burger G."/>
            <person name="Gray M.W."/>
            <person name="Holland P.W.H."/>
            <person name="King N."/>
            <person name="Lang F.B.F."/>
            <person name="Roger A.J."/>
            <person name="Ruiz-Trillo I."/>
            <person name="Lander E."/>
            <person name="Nusbaum C."/>
        </authorList>
    </citation>
    <scope>NUCLEOTIDE SEQUENCE [LARGE SCALE GENOMIC DNA]</scope>
    <source>
        <strain evidence="2 3">ATCC 50062</strain>
    </source>
</reference>
<sequence length="542" mass="58125">MPLSVSFTFETNTVRHGSPSVRFLPSGVLEIWRERAFYPKLEVWHTTADNAVECVGSNYLLWSVVYDSGEPFKRCKRCPDTHTLGWKRKQPPMRIIEYGEEVDGFIPMGSDAPPGVVTHTNNKYYHPDTHRAAKSAQASADLAPHETYPVVRYRDLNADGSRQFKAFLSCNSHFHGHHLFHIKVQFVELNARGDIIRVEVAYSPRIKVVSKFLNKKGTKAIPVADVRRFLSMQSLRKRRKLANLSAIAGTGELELPAFPTADPDSRRRKIPADMTELAAQQDAMLAATQATGSSPFPPEWSQPGSGMTDMDIGAASASASSASSSATSALPPSGLPRQPSVQEQALAAHAAYTGQLPAATGSQLPTAVQPGSDGQLPSATSVLASSRTLNPAALSSLALPLGLTSMDVASPINYAKGLSPASTALFADPLLSSLGEPTDPSGGLDADPLFSSLGLSSFGEGEDLLAEVLASRTASRTAPPPPSTGLQALSPQDLVNSFQMLSVPERKQVLRAIASDATSWQLLKAFVLDFTAQNANMDYNSE</sequence>
<proteinExistence type="predicted"/>
<evidence type="ECO:0000313" key="2">
    <source>
        <dbReference type="EMBL" id="KNC47160.1"/>
    </source>
</evidence>
<dbReference type="Proteomes" id="UP000054408">
    <property type="component" value="Unassembled WGS sequence"/>
</dbReference>
<feature type="compositionally biased region" description="Low complexity" evidence="1">
    <location>
        <begin position="314"/>
        <end position="329"/>
    </location>
</feature>
<dbReference type="AlphaFoldDB" id="A0A0L0D4J8"/>
<evidence type="ECO:0000256" key="1">
    <source>
        <dbReference type="SAM" id="MobiDB-lite"/>
    </source>
</evidence>
<dbReference type="RefSeq" id="XP_013759934.1">
    <property type="nucleotide sequence ID" value="XM_013904480.1"/>
</dbReference>
<name>A0A0L0D4J8_THETB</name>
<keyword evidence="3" id="KW-1185">Reference proteome</keyword>